<evidence type="ECO:0000313" key="2">
    <source>
        <dbReference type="Proteomes" id="UP001215598"/>
    </source>
</evidence>
<comment type="caution">
    <text evidence="1">The sequence shown here is derived from an EMBL/GenBank/DDBJ whole genome shotgun (WGS) entry which is preliminary data.</text>
</comment>
<gene>
    <name evidence="1" type="ORF">B0H16DRAFT_1719553</name>
</gene>
<accession>A0AAD7NII0</accession>
<dbReference type="AlphaFoldDB" id="A0AAD7NII0"/>
<sequence length="80" mass="8832">MSTDHVSLQYLFSISVDAPIFFSVDTSFRVTRLGGGGGSLTSSDIVVDDDDELPDLIDLDDCTPVVCFRHIRQRQARAKL</sequence>
<keyword evidence="2" id="KW-1185">Reference proteome</keyword>
<evidence type="ECO:0000313" key="1">
    <source>
        <dbReference type="EMBL" id="KAJ7761387.1"/>
    </source>
</evidence>
<protein>
    <submittedName>
        <fullName evidence="1">Uncharacterized protein</fullName>
    </submittedName>
</protein>
<dbReference type="EMBL" id="JARKIB010000035">
    <property type="protein sequence ID" value="KAJ7761387.1"/>
    <property type="molecule type" value="Genomic_DNA"/>
</dbReference>
<organism evidence="1 2">
    <name type="scientific">Mycena metata</name>
    <dbReference type="NCBI Taxonomy" id="1033252"/>
    <lineage>
        <taxon>Eukaryota</taxon>
        <taxon>Fungi</taxon>
        <taxon>Dikarya</taxon>
        <taxon>Basidiomycota</taxon>
        <taxon>Agaricomycotina</taxon>
        <taxon>Agaricomycetes</taxon>
        <taxon>Agaricomycetidae</taxon>
        <taxon>Agaricales</taxon>
        <taxon>Marasmiineae</taxon>
        <taxon>Mycenaceae</taxon>
        <taxon>Mycena</taxon>
    </lineage>
</organism>
<proteinExistence type="predicted"/>
<dbReference type="Proteomes" id="UP001215598">
    <property type="component" value="Unassembled WGS sequence"/>
</dbReference>
<reference evidence="1" key="1">
    <citation type="submission" date="2023-03" db="EMBL/GenBank/DDBJ databases">
        <title>Massive genome expansion in bonnet fungi (Mycena s.s.) driven by repeated elements and novel gene families across ecological guilds.</title>
        <authorList>
            <consortium name="Lawrence Berkeley National Laboratory"/>
            <person name="Harder C.B."/>
            <person name="Miyauchi S."/>
            <person name="Viragh M."/>
            <person name="Kuo A."/>
            <person name="Thoen E."/>
            <person name="Andreopoulos B."/>
            <person name="Lu D."/>
            <person name="Skrede I."/>
            <person name="Drula E."/>
            <person name="Henrissat B."/>
            <person name="Morin E."/>
            <person name="Kohler A."/>
            <person name="Barry K."/>
            <person name="LaButti K."/>
            <person name="Morin E."/>
            <person name="Salamov A."/>
            <person name="Lipzen A."/>
            <person name="Mereny Z."/>
            <person name="Hegedus B."/>
            <person name="Baldrian P."/>
            <person name="Stursova M."/>
            <person name="Weitz H."/>
            <person name="Taylor A."/>
            <person name="Grigoriev I.V."/>
            <person name="Nagy L.G."/>
            <person name="Martin F."/>
            <person name="Kauserud H."/>
        </authorList>
    </citation>
    <scope>NUCLEOTIDE SEQUENCE</scope>
    <source>
        <strain evidence="1">CBHHK182m</strain>
    </source>
</reference>
<name>A0AAD7NII0_9AGAR</name>